<protein>
    <submittedName>
        <fullName evidence="7">RNA polymerase, sigma-24 subunit, RpoE, ECF subfamily</fullName>
    </submittedName>
</protein>
<dbReference type="Pfam" id="PF08281">
    <property type="entry name" value="Sigma70_r4_2"/>
    <property type="match status" value="1"/>
</dbReference>
<evidence type="ECO:0000313" key="7">
    <source>
        <dbReference type="EMBL" id="KNY30099.1"/>
    </source>
</evidence>
<dbReference type="InterPro" id="IPR014284">
    <property type="entry name" value="RNA_pol_sigma-70_dom"/>
</dbReference>
<reference evidence="8" key="1">
    <citation type="submission" date="2015-07" db="EMBL/GenBank/DDBJ databases">
        <title>Near-Complete Genome Sequence of the Cellulolytic Bacterium Bacteroides (Pseudobacteroides) cellulosolvens ATCC 35603.</title>
        <authorList>
            <person name="Dassa B."/>
            <person name="Utturkar S.M."/>
            <person name="Klingeman D.M."/>
            <person name="Hurt R.A."/>
            <person name="Keller M."/>
            <person name="Xu J."/>
            <person name="Reddy Y.H.K."/>
            <person name="Borovok I."/>
            <person name="Grinberg I.R."/>
            <person name="Lamed R."/>
            <person name="Zhivin O."/>
            <person name="Bayer E.A."/>
            <person name="Brown S.D."/>
        </authorList>
    </citation>
    <scope>NUCLEOTIDE SEQUENCE [LARGE SCALE GENOMIC DNA]</scope>
    <source>
        <strain evidence="8">DSM 2933</strain>
    </source>
</reference>
<evidence type="ECO:0000256" key="4">
    <source>
        <dbReference type="ARBA" id="ARBA00023163"/>
    </source>
</evidence>
<dbReference type="AlphaFoldDB" id="A0A0L6JWH5"/>
<dbReference type="Gene3D" id="1.10.1740.10">
    <property type="match status" value="1"/>
</dbReference>
<dbReference type="PATRIC" id="fig|398512.5.peg.5635"/>
<organism evidence="7 8">
    <name type="scientific">Pseudobacteroides cellulosolvens ATCC 35603 = DSM 2933</name>
    <dbReference type="NCBI Taxonomy" id="398512"/>
    <lineage>
        <taxon>Bacteria</taxon>
        <taxon>Bacillati</taxon>
        <taxon>Bacillota</taxon>
        <taxon>Clostridia</taxon>
        <taxon>Eubacteriales</taxon>
        <taxon>Oscillospiraceae</taxon>
        <taxon>Pseudobacteroides</taxon>
    </lineage>
</organism>
<dbReference type="GO" id="GO:0006352">
    <property type="term" value="P:DNA-templated transcription initiation"/>
    <property type="evidence" value="ECO:0007669"/>
    <property type="project" value="InterPro"/>
</dbReference>
<sequence>MTCDEFSTRIVAMMQTLYRVSYTQLSQSCDRDEAVQECLYKVWKKHHQLKDERYMQTWVIRILINECHNIQRKRGRELLLNEVPERVTPSDADFELHDVLFSMDEKLRLPIVLHYIEGFSIGEIAKILRWPQGTVKSRMLRGRQKLKILLSEEVQLPCEI</sequence>
<keyword evidence="4" id="KW-0804">Transcription</keyword>
<gene>
    <name evidence="7" type="ORF">Bccel_5376</name>
</gene>
<dbReference type="NCBIfam" id="TIGR02937">
    <property type="entry name" value="sigma70-ECF"/>
    <property type="match status" value="1"/>
</dbReference>
<dbReference type="InterPro" id="IPR013324">
    <property type="entry name" value="RNA_pol_sigma_r3/r4-like"/>
</dbReference>
<comment type="similarity">
    <text evidence="1">Belongs to the sigma-70 factor family. ECF subfamily.</text>
</comment>
<dbReference type="STRING" id="398512.Bccel_5376"/>
<evidence type="ECO:0000256" key="2">
    <source>
        <dbReference type="ARBA" id="ARBA00023015"/>
    </source>
</evidence>
<accession>A0A0L6JWH5</accession>
<keyword evidence="8" id="KW-1185">Reference proteome</keyword>
<dbReference type="InterPro" id="IPR007627">
    <property type="entry name" value="RNA_pol_sigma70_r2"/>
</dbReference>
<dbReference type="EMBL" id="LGTC01000001">
    <property type="protein sequence ID" value="KNY30099.1"/>
    <property type="molecule type" value="Genomic_DNA"/>
</dbReference>
<dbReference type="Proteomes" id="UP000036923">
    <property type="component" value="Unassembled WGS sequence"/>
</dbReference>
<evidence type="ECO:0000256" key="1">
    <source>
        <dbReference type="ARBA" id="ARBA00010641"/>
    </source>
</evidence>
<dbReference type="OrthoDB" id="9782703at2"/>
<dbReference type="CDD" id="cd06171">
    <property type="entry name" value="Sigma70_r4"/>
    <property type="match status" value="1"/>
</dbReference>
<comment type="caution">
    <text evidence="7">The sequence shown here is derived from an EMBL/GenBank/DDBJ whole genome shotgun (WGS) entry which is preliminary data.</text>
</comment>
<dbReference type="Pfam" id="PF04542">
    <property type="entry name" value="Sigma70_r2"/>
    <property type="match status" value="1"/>
</dbReference>
<dbReference type="InterPro" id="IPR036388">
    <property type="entry name" value="WH-like_DNA-bd_sf"/>
</dbReference>
<feature type="domain" description="RNA polymerase sigma factor 70 region 4 type 2" evidence="6">
    <location>
        <begin position="95"/>
        <end position="146"/>
    </location>
</feature>
<proteinExistence type="inferred from homology"/>
<keyword evidence="2" id="KW-0805">Transcription regulation</keyword>
<dbReference type="InterPro" id="IPR013249">
    <property type="entry name" value="RNA_pol_sigma70_r4_t2"/>
</dbReference>
<dbReference type="SUPFAM" id="SSF88946">
    <property type="entry name" value="Sigma2 domain of RNA polymerase sigma factors"/>
    <property type="match status" value="1"/>
</dbReference>
<dbReference type="InterPro" id="IPR013325">
    <property type="entry name" value="RNA_pol_sigma_r2"/>
</dbReference>
<feature type="domain" description="RNA polymerase sigma-70 region 2" evidence="5">
    <location>
        <begin position="14"/>
        <end position="76"/>
    </location>
</feature>
<keyword evidence="3" id="KW-0731">Sigma factor</keyword>
<dbReference type="RefSeq" id="WP_036945618.1">
    <property type="nucleotide sequence ID" value="NZ_JQKC01000061.1"/>
</dbReference>
<evidence type="ECO:0000313" key="8">
    <source>
        <dbReference type="Proteomes" id="UP000036923"/>
    </source>
</evidence>
<dbReference type="SUPFAM" id="SSF88659">
    <property type="entry name" value="Sigma3 and sigma4 domains of RNA polymerase sigma factors"/>
    <property type="match status" value="1"/>
</dbReference>
<name>A0A0L6JWH5_9FIRM</name>
<dbReference type="PANTHER" id="PTHR43133">
    <property type="entry name" value="RNA POLYMERASE ECF-TYPE SIGMA FACTO"/>
    <property type="match status" value="1"/>
</dbReference>
<evidence type="ECO:0000259" key="5">
    <source>
        <dbReference type="Pfam" id="PF04542"/>
    </source>
</evidence>
<dbReference type="eggNOG" id="COG1595">
    <property type="taxonomic scope" value="Bacteria"/>
</dbReference>
<dbReference type="GO" id="GO:0016987">
    <property type="term" value="F:sigma factor activity"/>
    <property type="evidence" value="ECO:0007669"/>
    <property type="project" value="UniProtKB-KW"/>
</dbReference>
<evidence type="ECO:0000256" key="3">
    <source>
        <dbReference type="ARBA" id="ARBA00023082"/>
    </source>
</evidence>
<evidence type="ECO:0000259" key="6">
    <source>
        <dbReference type="Pfam" id="PF08281"/>
    </source>
</evidence>
<dbReference type="GO" id="GO:0003677">
    <property type="term" value="F:DNA binding"/>
    <property type="evidence" value="ECO:0007669"/>
    <property type="project" value="InterPro"/>
</dbReference>
<dbReference type="PANTHER" id="PTHR43133:SF51">
    <property type="entry name" value="RNA POLYMERASE SIGMA FACTOR"/>
    <property type="match status" value="1"/>
</dbReference>
<dbReference type="Gene3D" id="1.10.10.10">
    <property type="entry name" value="Winged helix-like DNA-binding domain superfamily/Winged helix DNA-binding domain"/>
    <property type="match status" value="1"/>
</dbReference>
<dbReference type="InterPro" id="IPR039425">
    <property type="entry name" value="RNA_pol_sigma-70-like"/>
</dbReference>